<evidence type="ECO:0000256" key="5">
    <source>
        <dbReference type="ARBA" id="ARBA00044503"/>
    </source>
</evidence>
<dbReference type="PANTHER" id="PTHR39178">
    <property type="entry name" value="HYPOTHETICAL RIBOSOME-ASSOCIATED PROTEIN"/>
    <property type="match status" value="1"/>
</dbReference>
<evidence type="ECO:0000313" key="7">
    <source>
        <dbReference type="EMBL" id="AYJ38503.1"/>
    </source>
</evidence>
<protein>
    <recommendedName>
        <fullName evidence="6">Ribosomal processing cysteine protease Prp</fullName>
    </recommendedName>
</protein>
<evidence type="ECO:0000256" key="1">
    <source>
        <dbReference type="ARBA" id="ARBA00022517"/>
    </source>
</evidence>
<keyword evidence="4" id="KW-0788">Thiol protease</keyword>
<keyword evidence="2 9" id="KW-0645">Protease</keyword>
<dbReference type="CDD" id="cd16332">
    <property type="entry name" value="Prp-like"/>
    <property type="match status" value="1"/>
</dbReference>
<dbReference type="SUPFAM" id="SSF118010">
    <property type="entry name" value="TM1457-like"/>
    <property type="match status" value="1"/>
</dbReference>
<keyword evidence="1" id="KW-0690">Ribosome biogenesis</keyword>
<evidence type="ECO:0000313" key="9">
    <source>
        <dbReference type="EMBL" id="TBX43846.1"/>
    </source>
</evidence>
<evidence type="ECO:0000313" key="10">
    <source>
        <dbReference type="Proteomes" id="UP000236162"/>
    </source>
</evidence>
<dbReference type="Proteomes" id="UP000277896">
    <property type="component" value="Chromosome"/>
</dbReference>
<dbReference type="HOGENOM" id="CLU_140910_2_2_9"/>
<dbReference type="PANTHER" id="PTHR39178:SF1">
    <property type="entry name" value="RIBOSOMAL-PROCESSING CYSTEINE PROTEASE PRP"/>
    <property type="match status" value="1"/>
</dbReference>
<dbReference type="GeneID" id="79807189"/>
<comment type="similarity">
    <text evidence="5">Belongs to the Prp family.</text>
</comment>
<keyword evidence="10" id="KW-1185">Reference proteome</keyword>
<reference evidence="8 10" key="1">
    <citation type="submission" date="2017-04" db="EMBL/GenBank/DDBJ databases">
        <title>In vitro and in silico characterization of Lactobacillus paraplantarum D2-1, a starter culture for soymilk fermentation.</title>
        <authorList>
            <person name="Endo A."/>
            <person name="Sasaki F."/>
            <person name="Maeno S."/>
            <person name="Kanesaki Y."/>
            <person name="Kubota E."/>
            <person name="Torres G.A."/>
            <person name="Tomita S."/>
            <person name="Nakagawa J."/>
        </authorList>
    </citation>
    <scope>NUCLEOTIDE SEQUENCE [LARGE SCALE GENOMIC DNA]</scope>
    <source>
        <strain evidence="8 10">D2-1</strain>
    </source>
</reference>
<gene>
    <name evidence="9" type="ORF">EUZ87_06900</name>
    <name evidence="7" type="ORF">LP667_06610</name>
    <name evidence="8" type="ORF">LPPLD21_00144</name>
</gene>
<evidence type="ECO:0000256" key="3">
    <source>
        <dbReference type="ARBA" id="ARBA00022801"/>
    </source>
</evidence>
<evidence type="ECO:0000256" key="6">
    <source>
        <dbReference type="ARBA" id="ARBA00044538"/>
    </source>
</evidence>
<dbReference type="InterPro" id="IPR036764">
    <property type="entry name" value="Peptidase_Prp_sf"/>
</dbReference>
<name>A0A098R390_9LACO</name>
<reference evidence="9 12" key="3">
    <citation type="submission" date="2019-01" db="EMBL/GenBank/DDBJ databases">
        <title>Draft genome sequence of Lactobacillus paraplantarum OSY-TC318, a Producer of the novel lantibiotic Paraplantaracin TC318.</title>
        <authorList>
            <person name="Hussein W.E."/>
            <person name="Huang E."/>
            <person name="Yousef A.E."/>
        </authorList>
    </citation>
    <scope>NUCLEOTIDE SEQUENCE [LARGE SCALE GENOMIC DNA]</scope>
    <source>
        <strain evidence="9 12">OSY-TC318</strain>
    </source>
</reference>
<dbReference type="RefSeq" id="WP_021731672.1">
    <property type="nucleotide sequence ID" value="NZ_AVAI01000125.1"/>
</dbReference>
<dbReference type="KEGG" id="lpx:ASU28_06580"/>
<dbReference type="eggNOG" id="COG2868">
    <property type="taxonomic scope" value="Bacteria"/>
</dbReference>
<evidence type="ECO:0000313" key="11">
    <source>
        <dbReference type="Proteomes" id="UP000277896"/>
    </source>
</evidence>
<dbReference type="EMBL" id="BDOR01000001">
    <property type="protein sequence ID" value="GBF00643.1"/>
    <property type="molecule type" value="Genomic_DNA"/>
</dbReference>
<dbReference type="Proteomes" id="UP000236162">
    <property type="component" value="Unassembled WGS sequence"/>
</dbReference>
<dbReference type="Pfam" id="PF04327">
    <property type="entry name" value="Peptidase_Prp"/>
    <property type="match status" value="1"/>
</dbReference>
<evidence type="ECO:0000256" key="2">
    <source>
        <dbReference type="ARBA" id="ARBA00022670"/>
    </source>
</evidence>
<dbReference type="AlphaFoldDB" id="A0A098R390"/>
<evidence type="ECO:0000256" key="4">
    <source>
        <dbReference type="ARBA" id="ARBA00022807"/>
    </source>
</evidence>
<proteinExistence type="inferred from homology"/>
<dbReference type="Gene3D" id="3.30.70.1490">
    <property type="entry name" value="Cysteine protease Prp"/>
    <property type="match status" value="1"/>
</dbReference>
<dbReference type="Proteomes" id="UP000292648">
    <property type="component" value="Unassembled WGS sequence"/>
</dbReference>
<dbReference type="InterPro" id="IPR007422">
    <property type="entry name" value="Peptidase_Prp"/>
</dbReference>
<organism evidence="9 12">
    <name type="scientific">Lactiplantibacillus paraplantarum</name>
    <dbReference type="NCBI Taxonomy" id="60520"/>
    <lineage>
        <taxon>Bacteria</taxon>
        <taxon>Bacillati</taxon>
        <taxon>Bacillota</taxon>
        <taxon>Bacilli</taxon>
        <taxon>Lactobacillales</taxon>
        <taxon>Lactobacillaceae</taxon>
        <taxon>Lactiplantibacillus</taxon>
    </lineage>
</organism>
<dbReference type="GO" id="GO:0008234">
    <property type="term" value="F:cysteine-type peptidase activity"/>
    <property type="evidence" value="ECO:0007669"/>
    <property type="project" value="UniProtKB-KW"/>
</dbReference>
<accession>A0A098R390</accession>
<dbReference type="GO" id="GO:0006508">
    <property type="term" value="P:proteolysis"/>
    <property type="evidence" value="ECO:0007669"/>
    <property type="project" value="UniProtKB-KW"/>
</dbReference>
<sequence length="111" mass="11811">MIQATISRNATGQVTAFKLTGHADSGAYGQDIVCAAVSVLAISTINGIEQVAHLQPAVQSDETNGGLLIADFTKLDLANSQLQTLLESFTLGLNDVATNYGDYIRVREQTR</sequence>
<dbReference type="GO" id="GO:0042254">
    <property type="term" value="P:ribosome biogenesis"/>
    <property type="evidence" value="ECO:0007669"/>
    <property type="project" value="UniProtKB-KW"/>
</dbReference>
<dbReference type="EMBL" id="CP032744">
    <property type="protein sequence ID" value="AYJ38503.1"/>
    <property type="molecule type" value="Genomic_DNA"/>
</dbReference>
<reference evidence="7 11" key="2">
    <citation type="submission" date="2018-10" db="EMBL/GenBank/DDBJ databases">
        <title>Genome seuquencing of Lactobacillus species.</title>
        <authorList>
            <person name="Baek C."/>
            <person name="Yi H."/>
        </authorList>
    </citation>
    <scope>NUCLEOTIDE SEQUENCE [LARGE SCALE GENOMIC DNA]</scope>
    <source>
        <strain evidence="7 11">DSM 10667</strain>
    </source>
</reference>
<evidence type="ECO:0000313" key="8">
    <source>
        <dbReference type="EMBL" id="GBF00643.1"/>
    </source>
</evidence>
<dbReference type="EMBL" id="SEHH01000056">
    <property type="protein sequence ID" value="TBX43846.1"/>
    <property type="molecule type" value="Genomic_DNA"/>
</dbReference>
<keyword evidence="3" id="KW-0378">Hydrolase</keyword>
<evidence type="ECO:0000313" key="12">
    <source>
        <dbReference type="Proteomes" id="UP000292648"/>
    </source>
</evidence>